<evidence type="ECO:0000256" key="1">
    <source>
        <dbReference type="SAM" id="MobiDB-lite"/>
    </source>
</evidence>
<organism evidence="2 3">
    <name type="scientific">Zophobas morio</name>
    <dbReference type="NCBI Taxonomy" id="2755281"/>
    <lineage>
        <taxon>Eukaryota</taxon>
        <taxon>Metazoa</taxon>
        <taxon>Ecdysozoa</taxon>
        <taxon>Arthropoda</taxon>
        <taxon>Hexapoda</taxon>
        <taxon>Insecta</taxon>
        <taxon>Pterygota</taxon>
        <taxon>Neoptera</taxon>
        <taxon>Endopterygota</taxon>
        <taxon>Coleoptera</taxon>
        <taxon>Polyphaga</taxon>
        <taxon>Cucujiformia</taxon>
        <taxon>Tenebrionidae</taxon>
        <taxon>Zophobas</taxon>
    </lineage>
</organism>
<evidence type="ECO:0000313" key="3">
    <source>
        <dbReference type="Proteomes" id="UP001168821"/>
    </source>
</evidence>
<sequence length="118" mass="12902">MDAARIMNIEGSKGQNAFNENNHAEAKNNSVANAPPPTPLNKTKLTTGTVQGPMIKKDKRHSSSRFNITKNRELEMLPSLKGADGLRAEVIRLGEVADLGGGRRLWRRCRVGALGRLL</sequence>
<proteinExistence type="predicted"/>
<dbReference type="Proteomes" id="UP001168821">
    <property type="component" value="Unassembled WGS sequence"/>
</dbReference>
<protein>
    <submittedName>
        <fullName evidence="2">Uncharacterized protein</fullName>
    </submittedName>
</protein>
<evidence type="ECO:0000313" key="2">
    <source>
        <dbReference type="EMBL" id="KAJ3648246.1"/>
    </source>
</evidence>
<dbReference type="AlphaFoldDB" id="A0AA38M9L0"/>
<feature type="region of interest" description="Disordered" evidence="1">
    <location>
        <begin position="1"/>
        <end position="46"/>
    </location>
</feature>
<accession>A0AA38M9L0</accession>
<keyword evidence="3" id="KW-1185">Reference proteome</keyword>
<reference evidence="2" key="1">
    <citation type="journal article" date="2023" name="G3 (Bethesda)">
        <title>Whole genome assemblies of Zophobas morio and Tenebrio molitor.</title>
        <authorList>
            <person name="Kaur S."/>
            <person name="Stinson S.A."/>
            <person name="diCenzo G.C."/>
        </authorList>
    </citation>
    <scope>NUCLEOTIDE SEQUENCE</scope>
    <source>
        <strain evidence="2">QUZm001</strain>
    </source>
</reference>
<comment type="caution">
    <text evidence="2">The sequence shown here is derived from an EMBL/GenBank/DDBJ whole genome shotgun (WGS) entry which is preliminary data.</text>
</comment>
<name>A0AA38M9L0_9CUCU</name>
<gene>
    <name evidence="2" type="ORF">Zmor_020064</name>
</gene>
<feature type="compositionally biased region" description="Polar residues" evidence="1">
    <location>
        <begin position="13"/>
        <end position="31"/>
    </location>
</feature>
<dbReference type="EMBL" id="JALNTZ010000006">
    <property type="protein sequence ID" value="KAJ3648246.1"/>
    <property type="molecule type" value="Genomic_DNA"/>
</dbReference>